<evidence type="ECO:0000313" key="1">
    <source>
        <dbReference type="EMBL" id="KLU66297.1"/>
    </source>
</evidence>
<dbReference type="STRING" id="476652.DEAC_c16960"/>
<dbReference type="EMBL" id="LDZY01000005">
    <property type="protein sequence ID" value="KLU66297.1"/>
    <property type="molecule type" value="Genomic_DNA"/>
</dbReference>
<comment type="caution">
    <text evidence="1">The sequence shown here is derived from an EMBL/GenBank/DDBJ whole genome shotgun (WGS) entry which is preliminary data.</text>
</comment>
<dbReference type="Pfam" id="PF10934">
    <property type="entry name" value="Sheath_initiator"/>
    <property type="match status" value="1"/>
</dbReference>
<name>A0A0J1FSM7_9FIRM</name>
<sequence length="129" mass="14046">MADIFGTDIAQTTNQDWQVTATSDVATVSGLENLQQALERRWGTRMGALFYDPSYGNTVFDMLSKPVNQNWISQATVAARTCLMGDSRIADVQVTVTPNPATRSVLFAMLWTANDGTTGILQKEVNVGV</sequence>
<accession>A0A0J1FSM7</accession>
<gene>
    <name evidence="1" type="ORF">DEAC_c16960</name>
</gene>
<dbReference type="Gene3D" id="3.10.450.40">
    <property type="match status" value="1"/>
</dbReference>
<proteinExistence type="predicted"/>
<protein>
    <submittedName>
        <fullName evidence="1">25-like lysozyme</fullName>
    </submittedName>
</protein>
<dbReference type="RefSeq" id="WP_047809580.1">
    <property type="nucleotide sequence ID" value="NZ_LDZY01000005.1"/>
</dbReference>
<keyword evidence="2" id="KW-1185">Reference proteome</keyword>
<dbReference type="AlphaFoldDB" id="A0A0J1FSM7"/>
<dbReference type="InterPro" id="IPR020288">
    <property type="entry name" value="Sheath_initiator"/>
</dbReference>
<evidence type="ECO:0000313" key="2">
    <source>
        <dbReference type="Proteomes" id="UP000036356"/>
    </source>
</evidence>
<dbReference type="Proteomes" id="UP000036356">
    <property type="component" value="Unassembled WGS sequence"/>
</dbReference>
<organism evidence="1 2">
    <name type="scientific">Desulfosporosinus acididurans</name>
    <dbReference type="NCBI Taxonomy" id="476652"/>
    <lineage>
        <taxon>Bacteria</taxon>
        <taxon>Bacillati</taxon>
        <taxon>Bacillota</taxon>
        <taxon>Clostridia</taxon>
        <taxon>Eubacteriales</taxon>
        <taxon>Desulfitobacteriaceae</taxon>
        <taxon>Desulfosporosinus</taxon>
    </lineage>
</organism>
<dbReference type="SUPFAM" id="SSF160719">
    <property type="entry name" value="gpW/gp25-like"/>
    <property type="match status" value="1"/>
</dbReference>
<dbReference type="PATRIC" id="fig|476652.3.peg.1753"/>
<reference evidence="1 2" key="1">
    <citation type="submission" date="2015-06" db="EMBL/GenBank/DDBJ databases">
        <title>Draft genome of the moderately acidophilic sulfate reducer Candidatus Desulfosporosinus acididurans strain M1.</title>
        <authorList>
            <person name="Poehlein A."/>
            <person name="Petzsch P."/>
            <person name="Johnson B.D."/>
            <person name="Schloemann M."/>
            <person name="Daniel R."/>
            <person name="Muehling M."/>
        </authorList>
    </citation>
    <scope>NUCLEOTIDE SEQUENCE [LARGE SCALE GENOMIC DNA]</scope>
    <source>
        <strain evidence="1 2">M1</strain>
    </source>
</reference>